<gene>
    <name evidence="1" type="ORF">MCC10015_1939</name>
    <name evidence="2" type="ORF">MCC10119_1799</name>
</gene>
<reference evidence="2" key="2">
    <citation type="submission" date="2019-02" db="EMBL/GenBank/DDBJ databases">
        <authorList>
            <person name="Odamaki T."/>
        </authorList>
    </citation>
    <scope>NUCLEOTIDE SEQUENCE</scope>
    <source>
        <strain evidence="1">MCC10015</strain>
        <strain evidence="2">MCC10119</strain>
    </source>
</reference>
<sequence length="124" mass="13953">MESIWFHNGIMDKYKWYERLVGKDTIKDVARKAGISATTAWRQYADGALNFSAENVILIARAYGTSPVKALVTFGYLMAPEGTLEIGIDEALQKASWPQIMHEMARRIEADPDNPTWSSPMVTE</sequence>
<dbReference type="EMBL" id="SHTI01000033">
    <property type="protein sequence ID" value="TCF68187.1"/>
    <property type="molecule type" value="Genomic_DNA"/>
</dbReference>
<organism evidence="2 3">
    <name type="scientific">Bifidobacterium longum subsp. longum</name>
    <dbReference type="NCBI Taxonomy" id="1679"/>
    <lineage>
        <taxon>Bacteria</taxon>
        <taxon>Bacillati</taxon>
        <taxon>Actinomycetota</taxon>
        <taxon>Actinomycetes</taxon>
        <taxon>Bifidobacteriales</taxon>
        <taxon>Bifidobacteriaceae</taxon>
        <taxon>Bifidobacterium</taxon>
    </lineage>
</organism>
<proteinExistence type="predicted"/>
<dbReference type="Proteomes" id="UP000293441">
    <property type="component" value="Unassembled WGS sequence"/>
</dbReference>
<evidence type="ECO:0000313" key="4">
    <source>
        <dbReference type="Proteomes" id="UP000293441"/>
    </source>
</evidence>
<dbReference type="Proteomes" id="UP000292729">
    <property type="component" value="Unassembled WGS sequence"/>
</dbReference>
<dbReference type="InterPro" id="IPR001387">
    <property type="entry name" value="Cro/C1-type_HTH"/>
</dbReference>
<name>A0A4R0SKY4_BIFLL</name>
<comment type="caution">
    <text evidence="2">The sequence shown here is derived from an EMBL/GenBank/DDBJ whole genome shotgun (WGS) entry which is preliminary data.</text>
</comment>
<protein>
    <submittedName>
        <fullName evidence="2">Uncharacterized protein</fullName>
    </submittedName>
</protein>
<accession>A0A4R0SKY4</accession>
<reference evidence="3 4" key="1">
    <citation type="journal article" date="2018" name="Sci. Rep.">
        <title>Genomic diversity and distribution of Bifidobacterium longum subsp. longum across the human lifespan.</title>
        <authorList>
            <person name="Odamaki T."/>
            <person name="Bottacini F."/>
            <person name="Kato K."/>
            <person name="Mitsuyama E."/>
            <person name="Yoshida K."/>
            <person name="Horigome A."/>
            <person name="Xiao J.Z."/>
            <person name="van Sinderen D."/>
        </authorList>
    </citation>
    <scope>NUCLEOTIDE SEQUENCE [LARGE SCALE GENOMIC DNA]</scope>
    <source>
        <strain evidence="1 4">MCC10015</strain>
        <strain evidence="2 3">MCC10119</strain>
    </source>
</reference>
<evidence type="ECO:0000313" key="2">
    <source>
        <dbReference type="EMBL" id="TCF68187.1"/>
    </source>
</evidence>
<evidence type="ECO:0000313" key="3">
    <source>
        <dbReference type="Proteomes" id="UP000292729"/>
    </source>
</evidence>
<dbReference type="CDD" id="cd00093">
    <property type="entry name" value="HTH_XRE"/>
    <property type="match status" value="1"/>
</dbReference>
<dbReference type="EMBL" id="SHPX01000047">
    <property type="protein sequence ID" value="TCD95626.1"/>
    <property type="molecule type" value="Genomic_DNA"/>
</dbReference>
<evidence type="ECO:0000313" key="1">
    <source>
        <dbReference type="EMBL" id="TCD95626.1"/>
    </source>
</evidence>
<dbReference type="AlphaFoldDB" id="A0A4R0SKY4"/>